<organism evidence="1 2">
    <name type="scientific">Populus tomentosa</name>
    <name type="common">Chinese white poplar</name>
    <dbReference type="NCBI Taxonomy" id="118781"/>
    <lineage>
        <taxon>Eukaryota</taxon>
        <taxon>Viridiplantae</taxon>
        <taxon>Streptophyta</taxon>
        <taxon>Embryophyta</taxon>
        <taxon>Tracheophyta</taxon>
        <taxon>Spermatophyta</taxon>
        <taxon>Magnoliopsida</taxon>
        <taxon>eudicotyledons</taxon>
        <taxon>Gunneridae</taxon>
        <taxon>Pentapetalae</taxon>
        <taxon>rosids</taxon>
        <taxon>fabids</taxon>
        <taxon>Malpighiales</taxon>
        <taxon>Salicaceae</taxon>
        <taxon>Saliceae</taxon>
        <taxon>Populus</taxon>
    </lineage>
</organism>
<dbReference type="EMBL" id="JAAWWB010000028">
    <property type="protein sequence ID" value="KAG6748892.1"/>
    <property type="molecule type" value="Genomic_DNA"/>
</dbReference>
<gene>
    <name evidence="1" type="ORF">POTOM_048830</name>
</gene>
<protein>
    <submittedName>
        <fullName evidence="1">Uncharacterized protein</fullName>
    </submittedName>
</protein>
<comment type="caution">
    <text evidence="1">The sequence shown here is derived from an EMBL/GenBank/DDBJ whole genome shotgun (WGS) entry which is preliminary data.</text>
</comment>
<evidence type="ECO:0000313" key="1">
    <source>
        <dbReference type="EMBL" id="KAG6748892.1"/>
    </source>
</evidence>
<dbReference type="Proteomes" id="UP000886885">
    <property type="component" value="Chromosome 14D"/>
</dbReference>
<keyword evidence="2" id="KW-1185">Reference proteome</keyword>
<dbReference type="AlphaFoldDB" id="A0A8X7YH76"/>
<name>A0A8X7YH76_POPTO</name>
<accession>A0A8X7YH76</accession>
<sequence length="280" mass="29690">MHQYHGDPSPSINHVFVEDWFDDDDLKDKVVDFDSFSEDSERGFKIFTSSVVMAPHILVASPTGARSTPVTSFVGAQSTPVAPPPCVMTAPVEPLDGNVSLAAIVNGSLTPVEPSPSSGCQQQTHESASVPKGTKGWDFVFNCLGPQEGTSVVDYSEANLPTVYAPTQMSVEAELVSGSGVVAPNSGGWGIVQSKRIRHKPSPSKQPHVEPCPAQGISRIDHRDHQLSPLISVSHTTSALAPNDILGFRTNKGKYVVVSGARGCLPLLLLDDLLLGMAKG</sequence>
<evidence type="ECO:0000313" key="2">
    <source>
        <dbReference type="Proteomes" id="UP000886885"/>
    </source>
</evidence>
<proteinExistence type="predicted"/>
<reference evidence="1" key="1">
    <citation type="journal article" date="2020" name="bioRxiv">
        <title>Hybrid origin of Populus tomentosa Carr. identified through genome sequencing and phylogenomic analysis.</title>
        <authorList>
            <person name="An X."/>
            <person name="Gao K."/>
            <person name="Chen Z."/>
            <person name="Li J."/>
            <person name="Yang X."/>
            <person name="Yang X."/>
            <person name="Zhou J."/>
            <person name="Guo T."/>
            <person name="Zhao T."/>
            <person name="Huang S."/>
            <person name="Miao D."/>
            <person name="Khan W.U."/>
            <person name="Rao P."/>
            <person name="Ye M."/>
            <person name="Lei B."/>
            <person name="Liao W."/>
            <person name="Wang J."/>
            <person name="Ji L."/>
            <person name="Li Y."/>
            <person name="Guo B."/>
            <person name="Mustafa N.S."/>
            <person name="Li S."/>
            <person name="Yun Q."/>
            <person name="Keller S.R."/>
            <person name="Mao J."/>
            <person name="Zhang R."/>
            <person name="Strauss S.H."/>
        </authorList>
    </citation>
    <scope>NUCLEOTIDE SEQUENCE</scope>
    <source>
        <strain evidence="1">GM15</strain>
        <tissue evidence="1">Leaf</tissue>
    </source>
</reference>